<dbReference type="InterPro" id="IPR049514">
    <property type="entry name" value="Fic-like_C"/>
</dbReference>
<dbReference type="AlphaFoldDB" id="A0A6N8JRW8"/>
<feature type="domain" description="Fido" evidence="8">
    <location>
        <begin position="106"/>
        <end position="255"/>
    </location>
</feature>
<dbReference type="GO" id="GO:0070733">
    <property type="term" value="F:AMPylase activity"/>
    <property type="evidence" value="ECO:0007669"/>
    <property type="project" value="UniProtKB-EC"/>
</dbReference>
<evidence type="ECO:0000256" key="5">
    <source>
        <dbReference type="ARBA" id="ARBA00034531"/>
    </source>
</evidence>
<name>A0A6N8JRW8_9ACTN</name>
<evidence type="ECO:0000313" key="10">
    <source>
        <dbReference type="Proteomes" id="UP000463388"/>
    </source>
</evidence>
<evidence type="ECO:0000256" key="2">
    <source>
        <dbReference type="ARBA" id="ARBA00022695"/>
    </source>
</evidence>
<organism evidence="9 10">
    <name type="scientific">Adlercreutzia mucosicola</name>
    <dbReference type="NCBI Taxonomy" id="580026"/>
    <lineage>
        <taxon>Bacteria</taxon>
        <taxon>Bacillati</taxon>
        <taxon>Actinomycetota</taxon>
        <taxon>Coriobacteriia</taxon>
        <taxon>Eggerthellales</taxon>
        <taxon>Eggerthellaceae</taxon>
        <taxon>Adlercreutzia</taxon>
    </lineage>
</organism>
<dbReference type="PROSITE" id="PS51459">
    <property type="entry name" value="FIDO"/>
    <property type="match status" value="1"/>
</dbReference>
<dbReference type="InterPro" id="IPR003812">
    <property type="entry name" value="Fido"/>
</dbReference>
<protein>
    <recommendedName>
        <fullName evidence="5">protein adenylyltransferase</fullName>
        <ecNumber evidence="5">2.7.7.108</ecNumber>
    </recommendedName>
</protein>
<keyword evidence="1" id="KW-0808">Transferase</keyword>
<evidence type="ECO:0000313" key="9">
    <source>
        <dbReference type="EMBL" id="MVX61550.1"/>
    </source>
</evidence>
<dbReference type="EMBL" id="WSRR01000024">
    <property type="protein sequence ID" value="MVX61550.1"/>
    <property type="molecule type" value="Genomic_DNA"/>
</dbReference>
<dbReference type="RefSeq" id="WP_160346794.1">
    <property type="nucleotide sequence ID" value="NZ_WSRR01000024.1"/>
</dbReference>
<proteinExistence type="predicted"/>
<dbReference type="CDD" id="cd11586">
    <property type="entry name" value="VbhA_like"/>
    <property type="match status" value="1"/>
</dbReference>
<evidence type="ECO:0000256" key="7">
    <source>
        <dbReference type="ARBA" id="ARBA00048696"/>
    </source>
</evidence>
<sequence>MTDPKPWAFELEAYIREGEPGQAKKSRDWSCAIGLQAVDGLTPSKYLLATAREHIEGGLTIEQVQKRIAAYYDRRNERTHWELENEEADVVSSRIAMILGEGSFTFSPAEWKSIHGRLFKGLVKGAGAYRKGNMTKKEWVLKGDTVRYASWHTIPETVEYDFDQERRFSYRGLTKREVTHHVASFVSGIWQIHPFCEGNTRATAVFIIKYLNSMGIEVGNEPFAANSWYFRNALVRANYTNIDKGVYETSRYLEQFFENALLGECHELRNRYLHIDWADSERLVDEPEDATPQVAPQVAPQVGQLLAILGEEEVSLREITDRLGLSDRKNIMQNYVNPALEAGLVERTVPDKPNSRLQKYRKKHL</sequence>
<evidence type="ECO:0000256" key="1">
    <source>
        <dbReference type="ARBA" id="ARBA00022679"/>
    </source>
</evidence>
<evidence type="ECO:0000259" key="8">
    <source>
        <dbReference type="PROSITE" id="PS51459"/>
    </source>
</evidence>
<dbReference type="PANTHER" id="PTHR39560:SF1">
    <property type="entry name" value="PROTEIN ADENYLYLTRANSFERASE FIC-RELATED"/>
    <property type="match status" value="1"/>
</dbReference>
<dbReference type="InterPro" id="IPR033788">
    <property type="entry name" value="VbhA-like"/>
</dbReference>
<keyword evidence="3" id="KW-0547">Nucleotide-binding</keyword>
<dbReference type="EC" id="2.7.7.108" evidence="5"/>
<dbReference type="Gene3D" id="1.10.3290.10">
    <property type="entry name" value="Fido-like domain"/>
    <property type="match status" value="1"/>
</dbReference>
<dbReference type="Proteomes" id="UP000463388">
    <property type="component" value="Unassembled WGS sequence"/>
</dbReference>
<evidence type="ECO:0000256" key="3">
    <source>
        <dbReference type="ARBA" id="ARBA00022741"/>
    </source>
</evidence>
<comment type="catalytic activity">
    <reaction evidence="7">
        <text>L-tyrosyl-[protein] + ATP = O-(5'-adenylyl)-L-tyrosyl-[protein] + diphosphate</text>
        <dbReference type="Rhea" id="RHEA:54288"/>
        <dbReference type="Rhea" id="RHEA-COMP:10136"/>
        <dbReference type="Rhea" id="RHEA-COMP:13846"/>
        <dbReference type="ChEBI" id="CHEBI:30616"/>
        <dbReference type="ChEBI" id="CHEBI:33019"/>
        <dbReference type="ChEBI" id="CHEBI:46858"/>
        <dbReference type="ChEBI" id="CHEBI:83624"/>
        <dbReference type="EC" id="2.7.7.108"/>
    </reaction>
</comment>
<dbReference type="PANTHER" id="PTHR39560">
    <property type="entry name" value="PROTEIN ADENYLYLTRANSFERASE FIC-RELATED"/>
    <property type="match status" value="1"/>
</dbReference>
<dbReference type="GO" id="GO:0051302">
    <property type="term" value="P:regulation of cell division"/>
    <property type="evidence" value="ECO:0007669"/>
    <property type="project" value="TreeGrafter"/>
</dbReference>
<comment type="catalytic activity">
    <reaction evidence="6">
        <text>L-threonyl-[protein] + ATP = 3-O-(5'-adenylyl)-L-threonyl-[protein] + diphosphate</text>
        <dbReference type="Rhea" id="RHEA:54292"/>
        <dbReference type="Rhea" id="RHEA-COMP:11060"/>
        <dbReference type="Rhea" id="RHEA-COMP:13847"/>
        <dbReference type="ChEBI" id="CHEBI:30013"/>
        <dbReference type="ChEBI" id="CHEBI:30616"/>
        <dbReference type="ChEBI" id="CHEBI:33019"/>
        <dbReference type="ChEBI" id="CHEBI:138113"/>
        <dbReference type="EC" id="2.7.7.108"/>
    </reaction>
</comment>
<dbReference type="SUPFAM" id="SSF140931">
    <property type="entry name" value="Fic-like"/>
    <property type="match status" value="1"/>
</dbReference>
<keyword evidence="4" id="KW-0067">ATP-binding</keyword>
<keyword evidence="2" id="KW-0548">Nucleotidyltransferase</keyword>
<evidence type="ECO:0000256" key="6">
    <source>
        <dbReference type="ARBA" id="ARBA00047939"/>
    </source>
</evidence>
<comment type="caution">
    <text evidence="9">The sequence shown here is derived from an EMBL/GenBank/DDBJ whole genome shotgun (WGS) entry which is preliminary data.</text>
</comment>
<dbReference type="OrthoDB" id="9813719at2"/>
<dbReference type="GO" id="GO:0005524">
    <property type="term" value="F:ATP binding"/>
    <property type="evidence" value="ECO:0007669"/>
    <property type="project" value="UniProtKB-KW"/>
</dbReference>
<dbReference type="Pfam" id="PF02661">
    <property type="entry name" value="Fic"/>
    <property type="match status" value="1"/>
</dbReference>
<reference evidence="9 10" key="1">
    <citation type="submission" date="2019-12" db="EMBL/GenBank/DDBJ databases">
        <title>Microbes associate with the intestines of laboratory mice.</title>
        <authorList>
            <person name="Navarre W."/>
            <person name="Wong E."/>
        </authorList>
    </citation>
    <scope>NUCLEOTIDE SEQUENCE [LARGE SCALE GENOMIC DNA]</scope>
    <source>
        <strain evidence="9 10">NM66_B29</strain>
    </source>
</reference>
<gene>
    <name evidence="9" type="ORF">GKZ27_08820</name>
</gene>
<accession>A0A6N8JRW8</accession>
<keyword evidence="10" id="KW-1185">Reference proteome</keyword>
<dbReference type="Pfam" id="PF21247">
    <property type="entry name" value="Fic-like_C"/>
    <property type="match status" value="1"/>
</dbReference>
<evidence type="ECO:0000256" key="4">
    <source>
        <dbReference type="ARBA" id="ARBA00022840"/>
    </source>
</evidence>
<dbReference type="InterPro" id="IPR036597">
    <property type="entry name" value="Fido-like_dom_sf"/>
</dbReference>